<organism evidence="2 3">
    <name type="scientific">Cafeteria roenbergensis</name>
    <name type="common">Marine flagellate</name>
    <dbReference type="NCBI Taxonomy" id="33653"/>
    <lineage>
        <taxon>Eukaryota</taxon>
        <taxon>Sar</taxon>
        <taxon>Stramenopiles</taxon>
        <taxon>Bigyra</taxon>
        <taxon>Opalozoa</taxon>
        <taxon>Bicosoecida</taxon>
        <taxon>Cafeteriaceae</taxon>
        <taxon>Cafeteria</taxon>
    </lineage>
</organism>
<evidence type="ECO:0000256" key="1">
    <source>
        <dbReference type="SAM" id="MobiDB-lite"/>
    </source>
</evidence>
<sequence>MADLPDGARGLVDLSSMECALDAAAMHERGFLVPSADAARYDFPYGVLSGASEFSAMVSRSDAAFLAGAGDALLAEGVRDGLVRSESLAASEQQDDGTGPGSSARASERSDKHVQDLAAGMVFAQPRAWAFAARGRKRAARLKRKLERAAYLLSEAGNAATEDATTPASCELSVAGAATRPEHARLLAEAEQAAAGASVASEDLSRPDSDEESDGTEFDTGGVEGGLPASSSSTGASLSGDGSDSGSDAGADEEQVEVDALQDGGSPPHSRGGRDGALMPGETAGTRRPRYDEEDSEDDERWGELALAAAELAAAVKAPSEDAALAPATPADPLACPASEAPTAPVRQALTRLDAVQAALPALSLFELWCPAPTRSSFVVELDPETVECTGTYSPHYGPRHPASLPDLGRYWSGPTGEPTTFWRCSFRRRATVDRVSLVPFGPYLAVRYDVSLLRRDPLTGTLRVVARLGPVSIRHFTASHGRPISVRVPSAGGVLADAVEIRMHNYVSREHGCHTLEAVVVIGTDAATHDPLSGNTAASPATRRPRGGTREALEALLATDSSSQPCGQADDDGLPTASSSSPAAAAAAELQQELHDAMAAGHACPTLSLVLPRRLASAAMGKLVAAAADSAAEAAAARGMAALLEPRGSADRAAVARLAVQLALEGQAAEPAEVASCIAAAKAVDQSPVHLAPGPSAQPLGAAAEADAGFLGLADAVGLIPDNPAAYGGKSRPMRFAASPGLCDGATPDPDGMSVRSSTEHAFAATSSPLAAGRVWAWTMRAGAAPAAASSGVMFGVALPPVRVTRYNRTRDLMVYRPSNGKTYWAGVKLRRGRVGEAVTIAVDMRAPDRVRIFFIPGGTGAGGAISAPLHRASSGAAPAVHPCVAFYAPQRTAFVLSPLLDFPSLDAFHAWHDAYEGRLEAANARVAMSTDVAGTAAAAMRSGSLSDDDATSIASRFLPYGAGMLPARAFRGSDGASLAWQEGGDPFDGAPPFLRAPGAPLTGALDDVAGSGQPSGVSLSDCVLRCLASAERQNLGDAAADPGAATARFSGGGDGVLDALARAGRGACLADPAQPDPTKDFWGQITGPPETEEEECLEPFLSGTPLERFAHSGPALEAGCLSREGEDPLLATRGRAVAARVGPQGGRDASNAVTVSRREALIACVVAERQGIDCKGVAAAASAASAALGGGPPVELFPPRLAVDAVAAAPPTWQDGALAAQAASEAMAGRRTIVEIVSDALVSKFTLADAVHLARSELATGAALGGTHASPLSRERVGPDQLAPVKQRAGPRMTAWLSSAAGTAPATRRHRAAPACEALMLAATVRHAHPELASEVLSALEAIAAERAPQPPSDWLRIAWERAMRLRAWLKEAGERSTTAWEAVPSATAEPAIAGPWLGAQSSSAPLTQRGIDEAVAASAACFSSSSAPGQGTATGGAHASPASAAAANSAAAATLAAAAAGSTRASPAGNLVASMEGVLRSVADPAAEAHIDLEAVPADVPATPEWFAPRGPPRIRHRLCVGGGAGLRKAVCRKLRLLLLCPPAHPDADRLPRRWHAVGELGSSSAPVMLAAVRTPVPESVRQAIRAVLLPASSAQQQVPLSWIGPGSRRLERLTRDQHAADEAAALYAADARDPDDLFAEFAEAERGSVAFAVCGPASVGSRATPRSLDTGRSRASRTASSRADTSTHFSGPDATAAPGRGFGAGETVVMGIGGSGAGTGEGPAQATARDKRSSTRHAWLHEAQGGVGSAADAALSIAVAMPPVGSFVVGAVAARRSARAAARATALRGQRMLLAGVRTPEAVEAALSRVRDGLRVESKRWTMATSSCAMQARRLAEGREQAKAGGRGSGEFGQDLAAAERDARSRMDRFQTPSPEFQRHHWRRGISGATAGLQAQCAVEMTMLADAASRALECGATAGASAERVVHAAAWALALDWGPNDASVLRTARVVPALRVATLLRRGAVGQSQAHGMLLQELLTRMTLVPTAQPLERQWTAISASSQAA</sequence>
<feature type="compositionally biased region" description="Low complexity" evidence="1">
    <location>
        <begin position="226"/>
        <end position="249"/>
    </location>
</feature>
<feature type="region of interest" description="Disordered" evidence="1">
    <location>
        <begin position="190"/>
        <end position="301"/>
    </location>
</feature>
<dbReference type="Proteomes" id="UP000324907">
    <property type="component" value="Unassembled WGS sequence"/>
</dbReference>
<evidence type="ECO:0000313" key="3">
    <source>
        <dbReference type="Proteomes" id="UP000324907"/>
    </source>
</evidence>
<dbReference type="EMBL" id="VLTL01000065">
    <property type="protein sequence ID" value="KAA0163535.1"/>
    <property type="molecule type" value="Genomic_DNA"/>
</dbReference>
<evidence type="ECO:0000313" key="2">
    <source>
        <dbReference type="EMBL" id="KAA0163535.1"/>
    </source>
</evidence>
<protein>
    <submittedName>
        <fullName evidence="2">Uncharacterized protein</fullName>
    </submittedName>
</protein>
<feature type="region of interest" description="Disordered" evidence="1">
    <location>
        <begin position="88"/>
        <end position="111"/>
    </location>
</feature>
<feature type="region of interest" description="Disordered" evidence="1">
    <location>
        <begin position="559"/>
        <end position="585"/>
    </location>
</feature>
<feature type="compositionally biased region" description="Low complexity" evidence="1">
    <location>
        <begin position="190"/>
        <end position="202"/>
    </location>
</feature>
<feature type="compositionally biased region" description="Acidic residues" evidence="1">
    <location>
        <begin position="292"/>
        <end position="301"/>
    </location>
</feature>
<proteinExistence type="predicted"/>
<reference evidence="2 3" key="1">
    <citation type="submission" date="2019-07" db="EMBL/GenBank/DDBJ databases">
        <title>Genomes of Cafeteria roenbergensis.</title>
        <authorList>
            <person name="Fischer M.G."/>
            <person name="Hackl T."/>
            <person name="Roman M."/>
        </authorList>
    </citation>
    <scope>NUCLEOTIDE SEQUENCE [LARGE SCALE GENOMIC DNA]</scope>
    <source>
        <strain evidence="2 3">RCC970-E3</strain>
    </source>
</reference>
<name>A0A5A8DDW5_CAFRO</name>
<accession>A0A5A8DDW5</accession>
<feature type="region of interest" description="Disordered" evidence="1">
    <location>
        <begin position="1663"/>
        <end position="1706"/>
    </location>
</feature>
<comment type="caution">
    <text evidence="2">The sequence shown here is derived from an EMBL/GenBank/DDBJ whole genome shotgun (WGS) entry which is preliminary data.</text>
</comment>
<gene>
    <name evidence="2" type="ORF">FNF28_04192</name>
</gene>
<feature type="compositionally biased region" description="Low complexity" evidence="1">
    <location>
        <begin position="1680"/>
        <end position="1691"/>
    </location>
</feature>